<evidence type="ECO:0000313" key="1">
    <source>
        <dbReference type="EMBL" id="KAK5080557.1"/>
    </source>
</evidence>
<name>A0AAN7PQ80_9EURO</name>
<dbReference type="EMBL" id="JAVRRJ010000013">
    <property type="protein sequence ID" value="KAK5080557.1"/>
    <property type="molecule type" value="Genomic_DNA"/>
</dbReference>
<dbReference type="Proteomes" id="UP001309876">
    <property type="component" value="Unassembled WGS sequence"/>
</dbReference>
<protein>
    <submittedName>
        <fullName evidence="1">Uncharacterized protein</fullName>
    </submittedName>
</protein>
<evidence type="ECO:0000313" key="2">
    <source>
        <dbReference type="Proteomes" id="UP001309876"/>
    </source>
</evidence>
<sequence length="408" mass="45298">MAEALAQNSRLWDLAARNSTLRGETRFYYRQGAKYSMSSKNALVHVRCYENGVSPNGRASIPLFPDFSNKNYAPISIVEEMWAEWIQRNADIGIANLLWVDLSRTEARRTSLGAIVIVPRAAPDDGSQIWGCSIDARWADTNITSTDVRRLTQGEPRSFHINGTPLSSWLWHDYYPRITIRSTYARYLDPYLPDNTTTVFRRLCTMAGLSNPYLQPLMDPTPALEAILNLLVVNGLVRLAPTVTVQGTIANWNLGHGPWWREFMPTTHRSLGWGGNAYNITQEQVQQLFRTQMTVTAKGYAYAWDGSAVEASMAILAIYVTITLLHVCLSISVGITSSSWDSPCELIALAANSVPPHGTLQNTGAGISRMSTLEHNVRIEAKGSVLQLSFSPDAIASDRRVEANTLYG</sequence>
<dbReference type="AlphaFoldDB" id="A0AAN7PQ80"/>
<reference evidence="1 2" key="1">
    <citation type="submission" date="2023-08" db="EMBL/GenBank/DDBJ databases">
        <title>Black Yeasts Isolated from many extreme environments.</title>
        <authorList>
            <person name="Coleine C."/>
            <person name="Stajich J.E."/>
            <person name="Selbmann L."/>
        </authorList>
    </citation>
    <scope>NUCLEOTIDE SEQUENCE [LARGE SCALE GENOMIC DNA]</scope>
    <source>
        <strain evidence="1 2">CCFEE 5910</strain>
    </source>
</reference>
<proteinExistence type="predicted"/>
<comment type="caution">
    <text evidence="1">The sequence shown here is derived from an EMBL/GenBank/DDBJ whole genome shotgun (WGS) entry which is preliminary data.</text>
</comment>
<organism evidence="1 2">
    <name type="scientific">Lithohypha guttulata</name>
    <dbReference type="NCBI Taxonomy" id="1690604"/>
    <lineage>
        <taxon>Eukaryota</taxon>
        <taxon>Fungi</taxon>
        <taxon>Dikarya</taxon>
        <taxon>Ascomycota</taxon>
        <taxon>Pezizomycotina</taxon>
        <taxon>Eurotiomycetes</taxon>
        <taxon>Chaetothyriomycetidae</taxon>
        <taxon>Chaetothyriales</taxon>
        <taxon>Trichomeriaceae</taxon>
        <taxon>Lithohypha</taxon>
    </lineage>
</organism>
<gene>
    <name evidence="1" type="ORF">LTR05_008500</name>
</gene>
<accession>A0AAN7PQ80</accession>
<keyword evidence="2" id="KW-1185">Reference proteome</keyword>